<dbReference type="GO" id="GO:0005737">
    <property type="term" value="C:cytoplasm"/>
    <property type="evidence" value="ECO:0007669"/>
    <property type="project" value="TreeGrafter"/>
</dbReference>
<protein>
    <recommendedName>
        <fullName evidence="1">Deoxynucleoside kinase domain-containing protein</fullName>
    </recommendedName>
</protein>
<organism evidence="2">
    <name type="scientific">viral metagenome</name>
    <dbReference type="NCBI Taxonomy" id="1070528"/>
    <lineage>
        <taxon>unclassified sequences</taxon>
        <taxon>metagenomes</taxon>
        <taxon>organismal metagenomes</taxon>
    </lineage>
</organism>
<dbReference type="InterPro" id="IPR002624">
    <property type="entry name" value="DCK/DGK"/>
</dbReference>
<dbReference type="Gene3D" id="3.40.50.300">
    <property type="entry name" value="P-loop containing nucleotide triphosphate hydrolases"/>
    <property type="match status" value="1"/>
</dbReference>
<proteinExistence type="predicted"/>
<dbReference type="PANTHER" id="PTHR10513:SF35">
    <property type="entry name" value="DEOXYADENOSINE KINASE"/>
    <property type="match status" value="1"/>
</dbReference>
<dbReference type="GO" id="GO:0005524">
    <property type="term" value="F:ATP binding"/>
    <property type="evidence" value="ECO:0007669"/>
    <property type="project" value="InterPro"/>
</dbReference>
<dbReference type="PANTHER" id="PTHR10513">
    <property type="entry name" value="DEOXYNUCLEOSIDE KINASE"/>
    <property type="match status" value="1"/>
</dbReference>
<dbReference type="AlphaFoldDB" id="A0A6C0M0Q2"/>
<dbReference type="PIRSF" id="PIRSF000705">
    <property type="entry name" value="DNK"/>
    <property type="match status" value="1"/>
</dbReference>
<sequence>MPILVIDGNIGSGKSTIIDKLKKDNFSFVIDTKSEKIDNFDPWLKLYYKNMDKYALGFQMEVLMSHMKNKYLIDKKTLTITERSPLSCLHIFGKHLVDNNILSKIEQNLCLKINNEYGWIPKNIIYLKTDTDTAYSRVVKRDRKGENNISKQYLDSLNNNYNKLYNRSIEFNVHIIDANRNLELVYKDVKKIIIDYQNIIQQLYHL</sequence>
<feature type="domain" description="Deoxynucleoside kinase" evidence="1">
    <location>
        <begin position="4"/>
        <end position="200"/>
    </location>
</feature>
<name>A0A6C0M0Q2_9ZZZZ</name>
<dbReference type="SUPFAM" id="SSF52540">
    <property type="entry name" value="P-loop containing nucleoside triphosphate hydrolases"/>
    <property type="match status" value="1"/>
</dbReference>
<dbReference type="InterPro" id="IPR031314">
    <property type="entry name" value="DNK_dom"/>
</dbReference>
<accession>A0A6C0M0Q2</accession>
<dbReference type="GO" id="GO:0019136">
    <property type="term" value="F:deoxynucleoside kinase activity"/>
    <property type="evidence" value="ECO:0007669"/>
    <property type="project" value="InterPro"/>
</dbReference>
<evidence type="ECO:0000313" key="2">
    <source>
        <dbReference type="EMBL" id="QHU35092.1"/>
    </source>
</evidence>
<dbReference type="Pfam" id="PF01712">
    <property type="entry name" value="dNK"/>
    <property type="match status" value="1"/>
</dbReference>
<dbReference type="InterPro" id="IPR027417">
    <property type="entry name" value="P-loop_NTPase"/>
</dbReference>
<evidence type="ECO:0000259" key="1">
    <source>
        <dbReference type="Pfam" id="PF01712"/>
    </source>
</evidence>
<dbReference type="InterPro" id="IPR050566">
    <property type="entry name" value="Deoxyribonucleoside_kinase"/>
</dbReference>
<dbReference type="EMBL" id="MN740583">
    <property type="protein sequence ID" value="QHU35092.1"/>
    <property type="molecule type" value="Genomic_DNA"/>
</dbReference>
<reference evidence="2" key="1">
    <citation type="journal article" date="2020" name="Nature">
        <title>Giant virus diversity and host interactions through global metagenomics.</title>
        <authorList>
            <person name="Schulz F."/>
            <person name="Roux S."/>
            <person name="Paez-Espino D."/>
            <person name="Jungbluth S."/>
            <person name="Walsh D.A."/>
            <person name="Denef V.J."/>
            <person name="McMahon K.D."/>
            <person name="Konstantinidis K.T."/>
            <person name="Eloe-Fadrosh E.A."/>
            <person name="Kyrpides N.C."/>
            <person name="Woyke T."/>
        </authorList>
    </citation>
    <scope>NUCLEOTIDE SEQUENCE</scope>
    <source>
        <strain evidence="2">GVMAG-S-1017745-26</strain>
    </source>
</reference>